<dbReference type="Gene3D" id="3.30.2010.10">
    <property type="entry name" value="Metalloproteases ('zincins'), catalytic domain"/>
    <property type="match status" value="1"/>
</dbReference>
<reference evidence="2" key="1">
    <citation type="submission" date="2020-08" db="EMBL/GenBank/DDBJ databases">
        <title>Genomic insights into the carbon and energy metabolism of the first obligate autotrophic acetogenic bacterium Aceticella autotrophica gen. nov., sp. nov.</title>
        <authorList>
            <person name="Toshchakov S.V."/>
            <person name="Elcheninov A.G."/>
            <person name="Kublanov I.V."/>
            <person name="Frolov E.N."/>
            <person name="Lebedinsky A.V."/>
        </authorList>
    </citation>
    <scope>NUCLEOTIDE SEQUENCE</scope>
    <source>
        <strain evidence="2">3443-3Ac</strain>
    </source>
</reference>
<dbReference type="RefSeq" id="WP_284680333.1">
    <property type="nucleotide sequence ID" value="NZ_CP060096.1"/>
</dbReference>
<dbReference type="CDD" id="cd07344">
    <property type="entry name" value="M48_yhfN_like"/>
    <property type="match status" value="1"/>
</dbReference>
<dbReference type="InterPro" id="IPR053136">
    <property type="entry name" value="UTP_pyrophosphatase-like"/>
</dbReference>
<dbReference type="AlphaFoldDB" id="A0A975GAZ3"/>
<dbReference type="InterPro" id="IPR002725">
    <property type="entry name" value="YgjP-like_metallopeptidase"/>
</dbReference>
<proteinExistence type="predicted"/>
<dbReference type="EMBL" id="CP060096">
    <property type="protein sequence ID" value="QSZ27627.1"/>
    <property type="molecule type" value="Genomic_DNA"/>
</dbReference>
<name>A0A975GAZ3_9THEO</name>
<evidence type="ECO:0000313" key="2">
    <source>
        <dbReference type="EMBL" id="QSZ27627.1"/>
    </source>
</evidence>
<evidence type="ECO:0000313" key="3">
    <source>
        <dbReference type="Proteomes" id="UP000671913"/>
    </source>
</evidence>
<dbReference type="Proteomes" id="UP000671913">
    <property type="component" value="Chromosome"/>
</dbReference>
<feature type="domain" description="YgjP-like metallopeptidase" evidence="1">
    <location>
        <begin position="15"/>
        <end position="218"/>
    </location>
</feature>
<dbReference type="PANTHER" id="PTHR30399">
    <property type="entry name" value="UNCHARACTERIZED PROTEIN YGJP"/>
    <property type="match status" value="1"/>
</dbReference>
<keyword evidence="3" id="KW-1185">Reference proteome</keyword>
<evidence type="ECO:0000259" key="1">
    <source>
        <dbReference type="Pfam" id="PF01863"/>
    </source>
</evidence>
<accession>A0A975GAZ3</accession>
<protein>
    <submittedName>
        <fullName evidence="2">M48 family metallopeptidase</fullName>
    </submittedName>
</protein>
<sequence length="227" mass="26965">MEDIKIEKIMRSKRKTIALQITDNATLIVRAPFGIDEKRIWEVIQKHSNWIEKKKKEIKARDPKVLKKEFVNGEGFLYLGRYYKLHIVENQDVPLKFDNGFYLSRDFLDKAKEVFIDWYKKAAYEKISDRVKWYAQKSNLKYSKINITNAQKRWGSCSSNGNLNFSLRLIMAPISVIDYVVVHELAHLKEKNHGKNFWIKVRMLMPDYKKQEDWLKKNGYLLNCPSS</sequence>
<organism evidence="2 3">
    <name type="scientific">Aceticella autotrophica</name>
    <dbReference type="NCBI Taxonomy" id="2755338"/>
    <lineage>
        <taxon>Bacteria</taxon>
        <taxon>Bacillati</taxon>
        <taxon>Bacillota</taxon>
        <taxon>Clostridia</taxon>
        <taxon>Thermoanaerobacterales</taxon>
        <taxon>Thermoanaerobacteraceae</taxon>
        <taxon>Aceticella</taxon>
    </lineage>
</organism>
<dbReference type="PANTHER" id="PTHR30399:SF1">
    <property type="entry name" value="UTP PYROPHOSPHATASE"/>
    <property type="match status" value="1"/>
</dbReference>
<dbReference type="KEGG" id="aaut:ACETAC_01590"/>
<gene>
    <name evidence="2" type="ORF">ACETAC_01590</name>
</gene>
<dbReference type="Pfam" id="PF01863">
    <property type="entry name" value="YgjP-like"/>
    <property type="match status" value="1"/>
</dbReference>